<evidence type="ECO:0008006" key="4">
    <source>
        <dbReference type="Google" id="ProtNLM"/>
    </source>
</evidence>
<evidence type="ECO:0000259" key="1">
    <source>
        <dbReference type="Pfam" id="PF02625"/>
    </source>
</evidence>
<organism evidence="3">
    <name type="scientific">bioreactor metagenome</name>
    <dbReference type="NCBI Taxonomy" id="1076179"/>
    <lineage>
        <taxon>unclassified sequences</taxon>
        <taxon>metagenomes</taxon>
        <taxon>ecological metagenomes</taxon>
    </lineage>
</organism>
<dbReference type="PANTHER" id="PTHR30388:SF6">
    <property type="entry name" value="XANTHINE DEHYDROGENASE SUBUNIT A-RELATED"/>
    <property type="match status" value="1"/>
</dbReference>
<proteinExistence type="predicted"/>
<dbReference type="InterPro" id="IPR052698">
    <property type="entry name" value="MoCofactor_Util/Proc"/>
</dbReference>
<evidence type="ECO:0000259" key="2">
    <source>
        <dbReference type="Pfam" id="PF13478"/>
    </source>
</evidence>
<dbReference type="AlphaFoldDB" id="A0A645C3G2"/>
<dbReference type="EMBL" id="VSSQ01023133">
    <property type="protein sequence ID" value="MPM69873.1"/>
    <property type="molecule type" value="Genomic_DNA"/>
</dbReference>
<protein>
    <recommendedName>
        <fullName evidence="4">Xanthine dehydrogenase</fullName>
    </recommendedName>
</protein>
<sequence>MNQKEYYQTLLEALKRTDVLRRTALCDPDVGKEAIYASGQLLASTDAAGLPFSDGQVLEETLGCEVQLVIFGGGHIGLELYHMGVRLGHSITIIDDRQEYCNAERFPQARCLCTAYEELFTAEQPWIRPYFIIATRGHAYDELCLRHTLGLPHSYIGMIGSRSKIAKTFSNLAKDGFSAEQLAGVHAPIGLDINAVTASEIALAILGQIIAHYRLSKNSVRLDQQILHRQATGESHILARIVAKKGSAPCEIGFQLVRFPDGSLAGTVGGGVIEAEVIRALHQMAENTHLEDRIQRFSLDARKAGSLGMICGGEVEVLFQRR</sequence>
<accession>A0A645C3G2</accession>
<dbReference type="InterPro" id="IPR003777">
    <property type="entry name" value="XdhC_CoxI"/>
</dbReference>
<feature type="domain" description="XdhC Rossmann" evidence="2">
    <location>
        <begin position="68"/>
        <end position="209"/>
    </location>
</feature>
<dbReference type="InterPro" id="IPR027051">
    <property type="entry name" value="XdhC_Rossmann_dom"/>
</dbReference>
<comment type="caution">
    <text evidence="3">The sequence shown here is derived from an EMBL/GenBank/DDBJ whole genome shotgun (WGS) entry which is preliminary data.</text>
</comment>
<dbReference type="Pfam" id="PF13478">
    <property type="entry name" value="XdhC_C"/>
    <property type="match status" value="1"/>
</dbReference>
<reference evidence="3" key="1">
    <citation type="submission" date="2019-08" db="EMBL/GenBank/DDBJ databases">
        <authorList>
            <person name="Kucharzyk K."/>
            <person name="Murdoch R.W."/>
            <person name="Higgins S."/>
            <person name="Loffler F."/>
        </authorList>
    </citation>
    <scope>NUCLEOTIDE SEQUENCE</scope>
</reference>
<feature type="domain" description="XdhC- CoxI" evidence="1">
    <location>
        <begin position="231"/>
        <end position="288"/>
    </location>
</feature>
<dbReference type="Pfam" id="PF02625">
    <property type="entry name" value="XdhC_CoxI"/>
    <property type="match status" value="1"/>
</dbReference>
<dbReference type="PANTHER" id="PTHR30388">
    <property type="entry name" value="ALDEHYDE OXIDOREDUCTASE MOLYBDENUM COFACTOR ASSEMBLY PROTEIN"/>
    <property type="match status" value="1"/>
</dbReference>
<evidence type="ECO:0000313" key="3">
    <source>
        <dbReference type="EMBL" id="MPM69873.1"/>
    </source>
</evidence>
<dbReference type="Gene3D" id="3.40.50.720">
    <property type="entry name" value="NAD(P)-binding Rossmann-like Domain"/>
    <property type="match status" value="1"/>
</dbReference>
<name>A0A645C3G2_9ZZZZ</name>
<gene>
    <name evidence="3" type="ORF">SDC9_116821</name>
</gene>